<reference evidence="2 3" key="1">
    <citation type="journal article" date="2018" name="BMC Genomics">
        <title>Comparative genome analyses reveal sequence features reflecting distinct modes of host-adaptation between dicot and monocot powdery mildew.</title>
        <authorList>
            <person name="Wu Y."/>
            <person name="Ma X."/>
            <person name="Pan Z."/>
            <person name="Kale S.D."/>
            <person name="Song Y."/>
            <person name="King H."/>
            <person name="Zhang Q."/>
            <person name="Presley C."/>
            <person name="Deng X."/>
            <person name="Wei C.I."/>
            <person name="Xiao S."/>
        </authorList>
    </citation>
    <scope>NUCLEOTIDE SEQUENCE [LARGE SCALE GENOMIC DNA]</scope>
    <source>
        <strain evidence="2">UMSG3</strain>
    </source>
</reference>
<dbReference type="EMBL" id="MCBQ01006292">
    <property type="protein sequence ID" value="RKF78597.1"/>
    <property type="molecule type" value="Genomic_DNA"/>
</dbReference>
<proteinExistence type="predicted"/>
<keyword evidence="3" id="KW-1185">Reference proteome</keyword>
<gene>
    <name evidence="2" type="ORF">GcM3_062002</name>
</gene>
<evidence type="ECO:0000256" key="1">
    <source>
        <dbReference type="SAM" id="MobiDB-lite"/>
    </source>
</evidence>
<name>A0A420IVN0_9PEZI</name>
<feature type="region of interest" description="Disordered" evidence="1">
    <location>
        <begin position="21"/>
        <end position="53"/>
    </location>
</feature>
<dbReference type="GO" id="GO:0005739">
    <property type="term" value="C:mitochondrion"/>
    <property type="evidence" value="ECO:0007669"/>
    <property type="project" value="InterPro"/>
</dbReference>
<comment type="caution">
    <text evidence="2">The sequence shown here is derived from an EMBL/GenBank/DDBJ whole genome shotgun (WGS) entry which is preliminary data.</text>
</comment>
<dbReference type="STRING" id="62708.A0A420IVN0"/>
<evidence type="ECO:0000313" key="2">
    <source>
        <dbReference type="EMBL" id="RKF78597.1"/>
    </source>
</evidence>
<dbReference type="PANTHER" id="PTHR12840">
    <property type="entry name" value="NADH-UBIQUINONE OXIDOREDUCTASE ASHI SUBUNIT"/>
    <property type="match status" value="1"/>
</dbReference>
<sequence>MLCRRHVAAHVRLLRTRTHVASSRQVRRAGSTALDSSDSEYPKLTDLEDPGMNGGYINPPRIKRHFRDPHADWWDKQERRNFGEPIHEDNDILGMFSPHEASVANKNGKFEALKFPVFHQELLSQSYWSPVDNLGRLKVIISEVFTREDAGHSFERIRNIISFSFQHAPLQLTSFLDLLEISSIAWPNASMWQNAIHAELKNSRTCSPKVARDIAKRNDDSQSHFLADTVFSDNTGLVQPSKVSQVRDLRADSITEPAGSTFKDLHQSTVDLFMIDFLRSDSLTRSISIPHIELLSSEAGSLERMCESLLSTPAENCPQDEKVQVLDADMTDPSTIMYSDFEDHELVVGEDSLPGPASNIFDMPTSEKAEVSEHTTGTGTNNNNISILDKDSESFSLILPECQ</sequence>
<dbReference type="Pfam" id="PF05821">
    <property type="entry name" value="NDUF_B8"/>
    <property type="match status" value="1"/>
</dbReference>
<evidence type="ECO:0000313" key="3">
    <source>
        <dbReference type="Proteomes" id="UP000283383"/>
    </source>
</evidence>
<accession>A0A420IVN0</accession>
<dbReference type="Proteomes" id="UP000283383">
    <property type="component" value="Unassembled WGS sequence"/>
</dbReference>
<dbReference type="AlphaFoldDB" id="A0A420IVN0"/>
<protein>
    <submittedName>
        <fullName evidence="2">Uncharacterized protein</fullName>
    </submittedName>
</protein>
<dbReference type="InterPro" id="IPR008699">
    <property type="entry name" value="NDUFB8"/>
</dbReference>
<organism evidence="2 3">
    <name type="scientific">Golovinomyces cichoracearum</name>
    <dbReference type="NCBI Taxonomy" id="62708"/>
    <lineage>
        <taxon>Eukaryota</taxon>
        <taxon>Fungi</taxon>
        <taxon>Dikarya</taxon>
        <taxon>Ascomycota</taxon>
        <taxon>Pezizomycotina</taxon>
        <taxon>Leotiomycetes</taxon>
        <taxon>Erysiphales</taxon>
        <taxon>Erysiphaceae</taxon>
        <taxon>Golovinomyces</taxon>
    </lineage>
</organism>
<dbReference type="PANTHER" id="PTHR12840:SF1">
    <property type="entry name" value="NADH DEHYDROGENASE [UBIQUINONE] 1 BETA SUBCOMPLEX SUBUNIT 8, MITOCHONDRIAL"/>
    <property type="match status" value="1"/>
</dbReference>